<dbReference type="GeneID" id="9861557"/>
<name>E1A2P7_9CAUD</name>
<dbReference type="Proteomes" id="UP000002236">
    <property type="component" value="Segment"/>
</dbReference>
<dbReference type="RefSeq" id="YP_003969439.1">
    <property type="nucleotide sequence ID" value="NC_014636.1"/>
</dbReference>
<reference evidence="1 2" key="1">
    <citation type="journal article" date="2012" name="Vet. Microbiol.">
        <title>Complete genome sequence and characterization of a broad-host range T4-like bacteriophage phiAS5 infecting Aeromonas salmonicida subsp. salmonicida.</title>
        <authorList>
            <person name="Kim J.H."/>
            <person name="Son J.S."/>
            <person name="Choi Y.J."/>
            <person name="Choresca C.H.Jr."/>
            <person name="Shin S.P."/>
            <person name="Han J.E."/>
            <person name="Jun J.W."/>
            <person name="Park S.C."/>
        </authorList>
    </citation>
    <scope>NUCLEOTIDE SEQUENCE [LARGE SCALE GENOMIC DNA]</scope>
</reference>
<evidence type="ECO:0000313" key="2">
    <source>
        <dbReference type="Proteomes" id="UP000002236"/>
    </source>
</evidence>
<gene>
    <name evidence="1" type="ORF">phiAS5_ORF0150</name>
</gene>
<accession>E1A2P7</accession>
<protein>
    <submittedName>
        <fullName evidence="1">Uncharacterized protein</fullName>
    </submittedName>
</protein>
<organism evidence="1 2">
    <name type="scientific">Aeromonas phage phiAS5</name>
    <dbReference type="NCBI Taxonomy" id="879630"/>
    <lineage>
        <taxon>Viruses</taxon>
        <taxon>Duplodnaviria</taxon>
        <taxon>Heunggongvirae</taxon>
        <taxon>Uroviricota</taxon>
        <taxon>Caudoviricetes</taxon>
        <taxon>Pantevenvirales</taxon>
        <taxon>Straboviridae</taxon>
        <taxon>Chrysonvirus</taxon>
        <taxon>Chrysonvirus as5</taxon>
    </lineage>
</organism>
<dbReference type="OrthoDB" id="26624at10239"/>
<dbReference type="KEGG" id="vg:9861557"/>
<sequence>MFENIADVYLDVEFWILSNKQMEHEVKTTYQQLVATFGEERLTRIINNFDPYWIAWKE</sequence>
<dbReference type="EMBL" id="HM452126">
    <property type="protein sequence ID" value="ADM79993.1"/>
    <property type="molecule type" value="Genomic_DNA"/>
</dbReference>
<evidence type="ECO:0000313" key="1">
    <source>
        <dbReference type="EMBL" id="ADM79993.1"/>
    </source>
</evidence>
<proteinExistence type="predicted"/>
<keyword evidence="2" id="KW-1185">Reference proteome</keyword>